<sequence>MRKPRNILSREQLLQLAASDVIGYAKFVKGDADSGHRRLRIIEQHAHYGGIEGIYGKRVLQKGARKRARRRDAPGWRTTDAGQWLTQIVIHRSKSSNGTSRHSAGDACPTFGLGITLDTLSSVDADTGLSDMRRPSCIEPASPRYVPNVKTKPFGNAGWRESAGRAVNSSKGSLQDCSNSIGCAVLRATNGKSKVEKSARGAGVLHALTRRPPDAIYWRTV</sequence>
<dbReference type="AlphaFoldDB" id="A0A1G6H2I3"/>
<evidence type="ECO:0000313" key="2">
    <source>
        <dbReference type="Proteomes" id="UP000198908"/>
    </source>
</evidence>
<proteinExistence type="predicted"/>
<evidence type="ECO:0000313" key="1">
    <source>
        <dbReference type="EMBL" id="SDB88353.1"/>
    </source>
</evidence>
<accession>A0A1G6H2I3</accession>
<reference evidence="2" key="1">
    <citation type="submission" date="2016-09" db="EMBL/GenBank/DDBJ databases">
        <authorList>
            <person name="Varghese N."/>
            <person name="Submissions S."/>
        </authorList>
    </citation>
    <scope>NUCLEOTIDE SEQUENCE [LARGE SCALE GENOMIC DNA]</scope>
    <source>
        <strain evidence="2">TNe-862</strain>
    </source>
</reference>
<dbReference type="STRING" id="416944.SAMN05421548_101585"/>
<organism evidence="1 2">
    <name type="scientific">Paraburkholderia lycopersici</name>
    <dbReference type="NCBI Taxonomy" id="416944"/>
    <lineage>
        <taxon>Bacteria</taxon>
        <taxon>Pseudomonadati</taxon>
        <taxon>Pseudomonadota</taxon>
        <taxon>Betaproteobacteria</taxon>
        <taxon>Burkholderiales</taxon>
        <taxon>Burkholderiaceae</taxon>
        <taxon>Paraburkholderia</taxon>
    </lineage>
</organism>
<name>A0A1G6H2I3_9BURK</name>
<keyword evidence="2" id="KW-1185">Reference proteome</keyword>
<dbReference type="EMBL" id="FMYQ01000001">
    <property type="protein sequence ID" value="SDB88353.1"/>
    <property type="molecule type" value="Genomic_DNA"/>
</dbReference>
<dbReference type="Proteomes" id="UP000198908">
    <property type="component" value="Unassembled WGS sequence"/>
</dbReference>
<gene>
    <name evidence="1" type="ORF">SAMN05421548_101585</name>
</gene>
<protein>
    <submittedName>
        <fullName evidence="1">Uncharacterized protein</fullName>
    </submittedName>
</protein>